<name>A0A9K3GQJ6_9EUKA</name>
<feature type="non-terminal residue" evidence="2">
    <location>
        <position position="87"/>
    </location>
</feature>
<accession>A0A9K3GQJ6</accession>
<feature type="compositionally biased region" description="Pro residues" evidence="1">
    <location>
        <begin position="74"/>
        <end position="87"/>
    </location>
</feature>
<proteinExistence type="predicted"/>
<keyword evidence="3" id="KW-1185">Reference proteome</keyword>
<organism evidence="2 3">
    <name type="scientific">Kipferlia bialata</name>
    <dbReference type="NCBI Taxonomy" id="797122"/>
    <lineage>
        <taxon>Eukaryota</taxon>
        <taxon>Metamonada</taxon>
        <taxon>Carpediemonas-like organisms</taxon>
        <taxon>Kipferlia</taxon>
    </lineage>
</organism>
<dbReference type="Proteomes" id="UP000265618">
    <property type="component" value="Unassembled WGS sequence"/>
</dbReference>
<sequence length="87" mass="9595">VMRYDLSSGDHQLCHPIPVIPSAMKERPLMDSLDTNSAFAQRLRDIHDDIIREGIHQCFSISLGEDIDSGVSKSPPPPPPPPPPFPL</sequence>
<dbReference type="EMBL" id="BDIP01009438">
    <property type="protein sequence ID" value="GIQ92324.1"/>
    <property type="molecule type" value="Genomic_DNA"/>
</dbReference>
<feature type="non-terminal residue" evidence="2">
    <location>
        <position position="1"/>
    </location>
</feature>
<comment type="caution">
    <text evidence="2">The sequence shown here is derived from an EMBL/GenBank/DDBJ whole genome shotgun (WGS) entry which is preliminary data.</text>
</comment>
<evidence type="ECO:0000313" key="2">
    <source>
        <dbReference type="EMBL" id="GIQ92324.1"/>
    </source>
</evidence>
<feature type="region of interest" description="Disordered" evidence="1">
    <location>
        <begin position="66"/>
        <end position="87"/>
    </location>
</feature>
<dbReference type="AlphaFoldDB" id="A0A9K3GQJ6"/>
<evidence type="ECO:0000313" key="3">
    <source>
        <dbReference type="Proteomes" id="UP000265618"/>
    </source>
</evidence>
<protein>
    <submittedName>
        <fullName evidence="2">Uncharacterized protein</fullName>
    </submittedName>
</protein>
<reference evidence="2 3" key="1">
    <citation type="journal article" date="2018" name="PLoS ONE">
        <title>The draft genome of Kipferlia bialata reveals reductive genome evolution in fornicate parasites.</title>
        <authorList>
            <person name="Tanifuji G."/>
            <person name="Takabayashi S."/>
            <person name="Kume K."/>
            <person name="Takagi M."/>
            <person name="Nakayama T."/>
            <person name="Kamikawa R."/>
            <person name="Inagaki Y."/>
            <person name="Hashimoto T."/>
        </authorList>
    </citation>
    <scope>NUCLEOTIDE SEQUENCE [LARGE SCALE GENOMIC DNA]</scope>
    <source>
        <strain evidence="2">NY0173</strain>
    </source>
</reference>
<evidence type="ECO:0000256" key="1">
    <source>
        <dbReference type="SAM" id="MobiDB-lite"/>
    </source>
</evidence>
<gene>
    <name evidence="2" type="ORF">KIPB_016024</name>
</gene>